<accession>A0A846TJ86</accession>
<sequence>MHKVFWTQRIVVVSLAVASFLLVGIALSGWYVGSRGATTSTGSATVSGSTWMGPQGLVHTQNSDVDTLRADGWTLPLVGLNGYSTESLRLTTVAGQPAVVVVVENNRSRQITVVEQRGTVDTEHPVAGDTGLPASAVGLERTSISGATVWVHEGKPWRAMIVHDDVVYTLVSDAAPPRMVNLLQQVEAGHRAVLDQPAQPDHGTLETIALGWRRILGVQ</sequence>
<keyword evidence="2" id="KW-1185">Reference proteome</keyword>
<protein>
    <submittedName>
        <fullName evidence="1">Uncharacterized protein</fullName>
    </submittedName>
</protein>
<reference evidence="1 2" key="1">
    <citation type="submission" date="2020-02" db="EMBL/GenBank/DDBJ databases">
        <authorList>
            <person name="Sun Q."/>
        </authorList>
    </citation>
    <scope>NUCLEOTIDE SEQUENCE [LARGE SCALE GENOMIC DNA]</scope>
    <source>
        <strain evidence="1 2">YIM 13062</strain>
    </source>
</reference>
<comment type="caution">
    <text evidence="1">The sequence shown here is derived from an EMBL/GenBank/DDBJ whole genome shotgun (WGS) entry which is preliminary data.</text>
</comment>
<name>A0A846TJ86_9MICC</name>
<evidence type="ECO:0000313" key="2">
    <source>
        <dbReference type="Proteomes" id="UP000521379"/>
    </source>
</evidence>
<organism evidence="1 2">
    <name type="scientific">Kocuria subflava</name>
    <dbReference type="NCBI Taxonomy" id="1736139"/>
    <lineage>
        <taxon>Bacteria</taxon>
        <taxon>Bacillati</taxon>
        <taxon>Actinomycetota</taxon>
        <taxon>Actinomycetes</taxon>
        <taxon>Micrococcales</taxon>
        <taxon>Micrococcaceae</taxon>
        <taxon>Kocuria</taxon>
    </lineage>
</organism>
<dbReference type="Proteomes" id="UP000521379">
    <property type="component" value="Unassembled WGS sequence"/>
</dbReference>
<dbReference type="AlphaFoldDB" id="A0A846TJ86"/>
<dbReference type="RefSeq" id="WP_119933200.1">
    <property type="nucleotide sequence ID" value="NZ_JAAVUN010000006.1"/>
</dbReference>
<evidence type="ECO:0000313" key="1">
    <source>
        <dbReference type="EMBL" id="NKE09228.1"/>
    </source>
</evidence>
<gene>
    <name evidence="1" type="ORF">GTW58_04585</name>
</gene>
<dbReference type="EMBL" id="JAAVUN010000006">
    <property type="protein sequence ID" value="NKE09228.1"/>
    <property type="molecule type" value="Genomic_DNA"/>
</dbReference>
<proteinExistence type="predicted"/>